<sequence>MPLIIAIGNWIGINELGITPPYGGEDIVTELGVQMVNEA</sequence>
<dbReference type="EMBL" id="BARS01033634">
    <property type="protein sequence ID" value="GAG27363.1"/>
    <property type="molecule type" value="Genomic_DNA"/>
</dbReference>
<dbReference type="AlphaFoldDB" id="X0WS52"/>
<reference evidence="1" key="1">
    <citation type="journal article" date="2014" name="Front. Microbiol.">
        <title>High frequency of phylogenetically diverse reductive dehalogenase-homologous genes in deep subseafloor sedimentary metagenomes.</title>
        <authorList>
            <person name="Kawai M."/>
            <person name="Futagami T."/>
            <person name="Toyoda A."/>
            <person name="Takaki Y."/>
            <person name="Nishi S."/>
            <person name="Hori S."/>
            <person name="Arai W."/>
            <person name="Tsubouchi T."/>
            <person name="Morono Y."/>
            <person name="Uchiyama I."/>
            <person name="Ito T."/>
            <person name="Fujiyama A."/>
            <person name="Inagaki F."/>
            <person name="Takami H."/>
        </authorList>
    </citation>
    <scope>NUCLEOTIDE SEQUENCE</scope>
    <source>
        <strain evidence="1">Expedition CK06-06</strain>
    </source>
</reference>
<name>X0WS52_9ZZZZ</name>
<gene>
    <name evidence="1" type="ORF">S01H1_52061</name>
</gene>
<organism evidence="1">
    <name type="scientific">marine sediment metagenome</name>
    <dbReference type="NCBI Taxonomy" id="412755"/>
    <lineage>
        <taxon>unclassified sequences</taxon>
        <taxon>metagenomes</taxon>
        <taxon>ecological metagenomes</taxon>
    </lineage>
</organism>
<comment type="caution">
    <text evidence="1">The sequence shown here is derived from an EMBL/GenBank/DDBJ whole genome shotgun (WGS) entry which is preliminary data.</text>
</comment>
<accession>X0WS52</accession>
<feature type="non-terminal residue" evidence="1">
    <location>
        <position position="39"/>
    </location>
</feature>
<protein>
    <submittedName>
        <fullName evidence="1">Uncharacterized protein</fullName>
    </submittedName>
</protein>
<evidence type="ECO:0000313" key="1">
    <source>
        <dbReference type="EMBL" id="GAG27363.1"/>
    </source>
</evidence>
<proteinExistence type="predicted"/>